<reference evidence="1 2" key="2">
    <citation type="submission" date="2017-02" db="EMBL/GenBank/DDBJ databases">
        <title>A genome survey and senescence transcriptome analysis in Lentinula edodes.</title>
        <authorList>
            <person name="Sakamoto Y."/>
            <person name="Nakade K."/>
            <person name="Sato S."/>
            <person name="Yoshida Y."/>
            <person name="Miyazaki K."/>
            <person name="Natsume S."/>
            <person name="Konno N."/>
        </authorList>
    </citation>
    <scope>NUCLEOTIDE SEQUENCE [LARGE SCALE GENOMIC DNA]</scope>
    <source>
        <strain evidence="1 2">NBRC 111202</strain>
    </source>
</reference>
<keyword evidence="2" id="KW-1185">Reference proteome</keyword>
<evidence type="ECO:0000313" key="2">
    <source>
        <dbReference type="Proteomes" id="UP000188533"/>
    </source>
</evidence>
<dbReference type="Proteomes" id="UP000188533">
    <property type="component" value="Unassembled WGS sequence"/>
</dbReference>
<protein>
    <submittedName>
        <fullName evidence="1">Uncharacterized protein</fullName>
    </submittedName>
</protein>
<reference evidence="1 2" key="1">
    <citation type="submission" date="2016-08" db="EMBL/GenBank/DDBJ databases">
        <authorList>
            <consortium name="Lentinula edodes genome sequencing consortium"/>
            <person name="Sakamoto Y."/>
            <person name="Nakade K."/>
            <person name="Sato S."/>
            <person name="Yoshida Y."/>
            <person name="Miyazaki K."/>
            <person name="Natsume S."/>
            <person name="Konno N."/>
        </authorList>
    </citation>
    <scope>NUCLEOTIDE SEQUENCE [LARGE SCALE GENOMIC DNA]</scope>
    <source>
        <strain evidence="1 2">NBRC 111202</strain>
    </source>
</reference>
<dbReference type="EMBL" id="BDGU01000120">
    <property type="protein sequence ID" value="GAW02964.1"/>
    <property type="molecule type" value="Genomic_DNA"/>
</dbReference>
<sequence length="431" mass="49036">MVIGLEPFGTRIVRSQTVGAMSIISFIANNKPSLNGSTEMKRRNRGTKYTYNCLQRRSGRDCGIGWRFKPCDQIIVHRYGTISNEMNEDSITELITDEAHSIPRLSQVEVPLIDNEPGITVYGHDTLFHARLRPVFRDGGWVPGGLGEDPTRVVVRRLAKESSDEDVNQEVRHSLKYYYPYVMQLFGASRIASPNKFLVYSNANVTTYIDFKGSKRGEDYRSYDSQYDTSFNSAWRYLKNEVPVDGFTLDVIFSETRTVNANGGSALIVVPALPSSPVDRAKLITKVLEEFQYKVNRRIDVANRAQFTRSEEADEERDQDRRGRDEFNNAFEKAQKLAETLSKNTESGLNRAMNDVIMRSNLATNGICSCGHYYRRGNARELKGEKVKLFWVSGKAHKQTKLPFKDCYGGHMSTPRWGSCFHEEGGWELKL</sequence>
<proteinExistence type="predicted"/>
<accession>A0A1Q3E7A2</accession>
<gene>
    <name evidence="1" type="ORF">LENED_004646</name>
</gene>
<dbReference type="AlphaFoldDB" id="A0A1Q3E7A2"/>
<organism evidence="1 2">
    <name type="scientific">Lentinula edodes</name>
    <name type="common">Shiitake mushroom</name>
    <name type="synonym">Lentinus edodes</name>
    <dbReference type="NCBI Taxonomy" id="5353"/>
    <lineage>
        <taxon>Eukaryota</taxon>
        <taxon>Fungi</taxon>
        <taxon>Dikarya</taxon>
        <taxon>Basidiomycota</taxon>
        <taxon>Agaricomycotina</taxon>
        <taxon>Agaricomycetes</taxon>
        <taxon>Agaricomycetidae</taxon>
        <taxon>Agaricales</taxon>
        <taxon>Marasmiineae</taxon>
        <taxon>Omphalotaceae</taxon>
        <taxon>Lentinula</taxon>
    </lineage>
</organism>
<comment type="caution">
    <text evidence="1">The sequence shown here is derived from an EMBL/GenBank/DDBJ whole genome shotgun (WGS) entry which is preliminary data.</text>
</comment>
<name>A0A1Q3E7A2_LENED</name>
<evidence type="ECO:0000313" key="1">
    <source>
        <dbReference type="EMBL" id="GAW02964.1"/>
    </source>
</evidence>